<dbReference type="Pfam" id="PF01810">
    <property type="entry name" value="LysE"/>
    <property type="match status" value="1"/>
</dbReference>
<evidence type="ECO:0000256" key="5">
    <source>
        <dbReference type="ARBA" id="ARBA00023136"/>
    </source>
</evidence>
<keyword evidence="2" id="KW-1003">Cell membrane</keyword>
<gene>
    <name evidence="7" type="ordered locus">PERMA_1367</name>
</gene>
<accession>C0QR40</accession>
<dbReference type="GO" id="GO:0006865">
    <property type="term" value="P:amino acid transport"/>
    <property type="evidence" value="ECO:0007669"/>
    <property type="project" value="InterPro"/>
</dbReference>
<dbReference type="GO" id="GO:0005886">
    <property type="term" value="C:plasma membrane"/>
    <property type="evidence" value="ECO:0007669"/>
    <property type="project" value="UniProtKB-SubCell"/>
</dbReference>
<keyword evidence="4 6" id="KW-1133">Transmembrane helix</keyword>
<name>C0QR40_PERMH</name>
<evidence type="ECO:0000256" key="4">
    <source>
        <dbReference type="ARBA" id="ARBA00022989"/>
    </source>
</evidence>
<keyword evidence="5 6" id="KW-0472">Membrane</keyword>
<feature type="transmembrane region" description="Helical" evidence="6">
    <location>
        <begin position="42"/>
        <end position="63"/>
    </location>
</feature>
<dbReference type="EMBL" id="CP001230">
    <property type="protein sequence ID" value="ACO03261.1"/>
    <property type="molecule type" value="Genomic_DNA"/>
</dbReference>
<dbReference type="PaxDb" id="123214-PERMA_1367"/>
<evidence type="ECO:0000256" key="1">
    <source>
        <dbReference type="ARBA" id="ARBA00004651"/>
    </source>
</evidence>
<dbReference type="InterPro" id="IPR001123">
    <property type="entry name" value="LeuE-type"/>
</dbReference>
<evidence type="ECO:0000313" key="7">
    <source>
        <dbReference type="EMBL" id="ACO03261.1"/>
    </source>
</evidence>
<sequence>MMGIIEDISFGLFLGIAAAISPGALLALLISETLRGNIKNGILVSVSPIVTDLPILFVSIYILKKIENFTSLVGIISATGGVLLFYLGIKNIFAKHSEISTDMHGSFVKGVVINILNPYTYLFWFFIGAPYISDKGFVNSAAFVISFFIGITGSMILIAFFVEKIKRFIESRYYDYLLKFIGFLFIIFGVLLIKNSMKYLGL</sequence>
<dbReference type="HOGENOM" id="CLU_104651_1_0_0"/>
<dbReference type="OrthoDB" id="14103at2"/>
<dbReference type="KEGG" id="pmx:PERMA_1367"/>
<dbReference type="eggNOG" id="COG1280">
    <property type="taxonomic scope" value="Bacteria"/>
</dbReference>
<feature type="transmembrane region" description="Helical" evidence="6">
    <location>
        <begin position="110"/>
        <end position="132"/>
    </location>
</feature>
<evidence type="ECO:0000256" key="2">
    <source>
        <dbReference type="ARBA" id="ARBA00022475"/>
    </source>
</evidence>
<evidence type="ECO:0000256" key="3">
    <source>
        <dbReference type="ARBA" id="ARBA00022692"/>
    </source>
</evidence>
<dbReference type="AlphaFoldDB" id="C0QR40"/>
<evidence type="ECO:0000313" key="8">
    <source>
        <dbReference type="Proteomes" id="UP000001366"/>
    </source>
</evidence>
<reference evidence="7 8" key="1">
    <citation type="journal article" date="2009" name="J. Bacteriol.">
        <title>Complete and draft genome sequences of six members of the Aquificales.</title>
        <authorList>
            <person name="Reysenbach A.L."/>
            <person name="Hamamura N."/>
            <person name="Podar M."/>
            <person name="Griffiths E."/>
            <person name="Ferreira S."/>
            <person name="Hochstein R."/>
            <person name="Heidelberg J."/>
            <person name="Johnson J."/>
            <person name="Mead D."/>
            <person name="Pohorille A."/>
            <person name="Sarmiento M."/>
            <person name="Schweighofer K."/>
            <person name="Seshadri R."/>
            <person name="Voytek M.A."/>
        </authorList>
    </citation>
    <scope>NUCLEOTIDE SEQUENCE [LARGE SCALE GENOMIC DNA]</scope>
    <source>
        <strain evidence="8">DSM 14350 / EX-H1</strain>
    </source>
</reference>
<dbReference type="PANTHER" id="PTHR38825">
    <property type="entry name" value="LYSINE EXPORTER PROTEIN (LYSE/YGGA)"/>
    <property type="match status" value="1"/>
</dbReference>
<feature type="transmembrane region" description="Helical" evidence="6">
    <location>
        <begin position="69"/>
        <end position="89"/>
    </location>
</feature>
<organism evidence="7 8">
    <name type="scientific">Persephonella marina (strain DSM 14350 / EX-H1)</name>
    <dbReference type="NCBI Taxonomy" id="123214"/>
    <lineage>
        <taxon>Bacteria</taxon>
        <taxon>Pseudomonadati</taxon>
        <taxon>Aquificota</taxon>
        <taxon>Aquificia</taxon>
        <taxon>Aquificales</taxon>
        <taxon>Hydrogenothermaceae</taxon>
        <taxon>Persephonella</taxon>
    </lineage>
</organism>
<keyword evidence="3 6" id="KW-0812">Transmembrane</keyword>
<comment type="subcellular location">
    <subcellularLocation>
        <location evidence="1">Cell membrane</location>
        <topology evidence="1">Multi-pass membrane protein</topology>
    </subcellularLocation>
</comment>
<protein>
    <submittedName>
        <fullName evidence="7">Transporter, LysE family</fullName>
    </submittedName>
</protein>
<keyword evidence="8" id="KW-1185">Reference proteome</keyword>
<dbReference type="PANTHER" id="PTHR38825:SF2">
    <property type="entry name" value="LYSINE TRANSPORTER LYSE"/>
    <property type="match status" value="1"/>
</dbReference>
<feature type="transmembrane region" description="Helical" evidence="6">
    <location>
        <begin position="173"/>
        <end position="193"/>
    </location>
</feature>
<feature type="transmembrane region" description="Helical" evidence="6">
    <location>
        <begin position="12"/>
        <end position="30"/>
    </location>
</feature>
<feature type="transmembrane region" description="Helical" evidence="6">
    <location>
        <begin position="138"/>
        <end position="161"/>
    </location>
</feature>
<dbReference type="Proteomes" id="UP000001366">
    <property type="component" value="Chromosome"/>
</dbReference>
<proteinExistence type="predicted"/>
<dbReference type="STRING" id="123214.PERMA_1367"/>
<evidence type="ECO:0000256" key="6">
    <source>
        <dbReference type="SAM" id="Phobius"/>
    </source>
</evidence>